<organism evidence="2 3">
    <name type="scientific">Collybia nuda</name>
    <dbReference type="NCBI Taxonomy" id="64659"/>
    <lineage>
        <taxon>Eukaryota</taxon>
        <taxon>Fungi</taxon>
        <taxon>Dikarya</taxon>
        <taxon>Basidiomycota</taxon>
        <taxon>Agaricomycotina</taxon>
        <taxon>Agaricomycetes</taxon>
        <taxon>Agaricomycetidae</taxon>
        <taxon>Agaricales</taxon>
        <taxon>Tricholomatineae</taxon>
        <taxon>Clitocybaceae</taxon>
        <taxon>Collybia</taxon>
    </lineage>
</organism>
<dbReference type="EMBL" id="MU150255">
    <property type="protein sequence ID" value="KAF9464329.1"/>
    <property type="molecule type" value="Genomic_DNA"/>
</dbReference>
<evidence type="ECO:0000313" key="2">
    <source>
        <dbReference type="EMBL" id="KAF9464329.1"/>
    </source>
</evidence>
<evidence type="ECO:0000313" key="3">
    <source>
        <dbReference type="Proteomes" id="UP000807353"/>
    </source>
</evidence>
<evidence type="ECO:0000256" key="1">
    <source>
        <dbReference type="SAM" id="SignalP"/>
    </source>
</evidence>
<feature type="chain" id="PRO_5040312969" evidence="1">
    <location>
        <begin position="22"/>
        <end position="259"/>
    </location>
</feature>
<reference evidence="2" key="1">
    <citation type="submission" date="2020-11" db="EMBL/GenBank/DDBJ databases">
        <authorList>
            <consortium name="DOE Joint Genome Institute"/>
            <person name="Ahrendt S."/>
            <person name="Riley R."/>
            <person name="Andreopoulos W."/>
            <person name="Labutti K."/>
            <person name="Pangilinan J."/>
            <person name="Ruiz-Duenas F.J."/>
            <person name="Barrasa J.M."/>
            <person name="Sanchez-Garcia M."/>
            <person name="Camarero S."/>
            <person name="Miyauchi S."/>
            <person name="Serrano A."/>
            <person name="Linde D."/>
            <person name="Babiker R."/>
            <person name="Drula E."/>
            <person name="Ayuso-Fernandez I."/>
            <person name="Pacheco R."/>
            <person name="Padilla G."/>
            <person name="Ferreira P."/>
            <person name="Barriuso J."/>
            <person name="Kellner H."/>
            <person name="Castanera R."/>
            <person name="Alfaro M."/>
            <person name="Ramirez L."/>
            <person name="Pisabarro A.G."/>
            <person name="Kuo A."/>
            <person name="Tritt A."/>
            <person name="Lipzen A."/>
            <person name="He G."/>
            <person name="Yan M."/>
            <person name="Ng V."/>
            <person name="Cullen D."/>
            <person name="Martin F."/>
            <person name="Rosso M.-N."/>
            <person name="Henrissat B."/>
            <person name="Hibbett D."/>
            <person name="Martinez A.T."/>
            <person name="Grigoriev I.V."/>
        </authorList>
    </citation>
    <scope>NUCLEOTIDE SEQUENCE</scope>
    <source>
        <strain evidence="2">CBS 247.69</strain>
    </source>
</reference>
<gene>
    <name evidence="2" type="ORF">BDZ94DRAFT_1235526</name>
</gene>
<comment type="caution">
    <text evidence="2">The sequence shown here is derived from an EMBL/GenBank/DDBJ whole genome shotgun (WGS) entry which is preliminary data.</text>
</comment>
<proteinExistence type="predicted"/>
<dbReference type="AlphaFoldDB" id="A0A9P5Y7W7"/>
<name>A0A9P5Y7W7_9AGAR</name>
<accession>A0A9P5Y7W7</accession>
<keyword evidence="3" id="KW-1185">Reference proteome</keyword>
<dbReference type="Proteomes" id="UP000807353">
    <property type="component" value="Unassembled WGS sequence"/>
</dbReference>
<keyword evidence="1" id="KW-0732">Signal</keyword>
<protein>
    <submittedName>
        <fullName evidence="2">Uncharacterized protein</fullName>
    </submittedName>
</protein>
<feature type="signal peptide" evidence="1">
    <location>
        <begin position="1"/>
        <end position="21"/>
    </location>
</feature>
<sequence length="259" mass="29009">MTCAIISLIFVFLLSKPLTSSKFHTDLSVLVRAYVRCITYGFPCKLMYGTMMVPSRLEPVSDKRNISSKDFRFRSSLFGLQGPALRIPASLAHPPLGAYPHHLTNYGISPTFIFFVKIWNVPKVKLRVQYQCCKKFVRLIIDGHECFAPTQDGRTQGERGGIRRLFQGNTHLVAHGDIALRNREGESGPSPGTREHKCCSSKNIPSIVRFINIISISSFLRKFPEAIAHSPSSENLNVVCAADQTVMRLLISGMVRIQQ</sequence>